<keyword evidence="2" id="KW-0614">Plasmid</keyword>
<dbReference type="Gene3D" id="1.10.260.40">
    <property type="entry name" value="lambda repressor-like DNA-binding domains"/>
    <property type="match status" value="1"/>
</dbReference>
<dbReference type="Proteomes" id="UP000194159">
    <property type="component" value="Plasmid pRetNXC12d"/>
</dbReference>
<protein>
    <submittedName>
        <fullName evidence="2">Toxin-antitoxin system antitoxin HigA protein</fullName>
    </submittedName>
</protein>
<dbReference type="CDD" id="cd00093">
    <property type="entry name" value="HTH_XRE"/>
    <property type="match status" value="1"/>
</dbReference>
<dbReference type="InterPro" id="IPR001387">
    <property type="entry name" value="Cro/C1-type_HTH"/>
</dbReference>
<sequence length="105" mass="11701">METRMAYDVVRPLERCPSHPGALLNDILPDTGRTKVEIATLLGISRQQLHDIMTEKKPVSPNIAARLGKLFGMGAGLWLRMQAAYDAWQAEHSVDLSKIPTLEFT</sequence>
<accession>A0AAN1BMI1</accession>
<dbReference type="GO" id="GO:0003677">
    <property type="term" value="F:DNA binding"/>
    <property type="evidence" value="ECO:0007669"/>
    <property type="project" value="UniProtKB-KW"/>
</dbReference>
<evidence type="ECO:0000313" key="2">
    <source>
        <dbReference type="EMBL" id="ARQ13216.1"/>
    </source>
</evidence>
<gene>
    <name evidence="2" type="ORF">NXC12_PD00111</name>
</gene>
<dbReference type="InterPro" id="IPR013430">
    <property type="entry name" value="Toxin_antidote_HigA"/>
</dbReference>
<dbReference type="AlphaFoldDB" id="A0AAN1BMI1"/>
<evidence type="ECO:0000256" key="1">
    <source>
        <dbReference type="ARBA" id="ARBA00023125"/>
    </source>
</evidence>
<dbReference type="EMBL" id="CP020910">
    <property type="protein sequence ID" value="ARQ13216.1"/>
    <property type="molecule type" value="Genomic_DNA"/>
</dbReference>
<reference evidence="2 3" key="1">
    <citation type="submission" date="2017-04" db="EMBL/GenBank/DDBJ databases">
        <title>Complete genome sequences of Rhizobium genomic linages associated to common bean (phaseolus vulgaris).</title>
        <authorList>
            <person name="Santamaria R.I."/>
            <person name="Bustos P."/>
            <person name="Perez-Carrascal O."/>
            <person name="Martinez-Flores I."/>
            <person name="Juarez S."/>
            <person name="Lozano L."/>
            <person name="Miranda F."/>
            <person name="Vinuesa P."/>
            <person name="Martinez-Romero E."/>
            <person name="Cevallos M.A."/>
            <person name="Romero D."/>
            <person name="Davila G."/>
            <person name="Gonzalez V."/>
        </authorList>
    </citation>
    <scope>NUCLEOTIDE SEQUENCE [LARGE SCALE GENOMIC DNA]</scope>
    <source>
        <strain evidence="2 3">NXC12</strain>
        <plasmid evidence="3">pretnxc12d</plasmid>
    </source>
</reference>
<dbReference type="InterPro" id="IPR010982">
    <property type="entry name" value="Lambda_DNA-bd_dom_sf"/>
</dbReference>
<dbReference type="PANTHER" id="PTHR36924">
    <property type="entry name" value="ANTITOXIN HIGA-1"/>
    <property type="match status" value="1"/>
</dbReference>
<geneLocation type="plasmid" evidence="3">
    <name>pretnxc12d</name>
</geneLocation>
<proteinExistence type="predicted"/>
<dbReference type="NCBIfam" id="TIGR02607">
    <property type="entry name" value="antidote_HigA"/>
    <property type="match status" value="1"/>
</dbReference>
<name>A0AAN1BMI1_RHIET</name>
<dbReference type="SUPFAM" id="SSF47413">
    <property type="entry name" value="lambda repressor-like DNA-binding domains"/>
    <property type="match status" value="1"/>
</dbReference>
<organism evidence="2 3">
    <name type="scientific">Rhizobium etli</name>
    <dbReference type="NCBI Taxonomy" id="29449"/>
    <lineage>
        <taxon>Bacteria</taxon>
        <taxon>Pseudomonadati</taxon>
        <taxon>Pseudomonadota</taxon>
        <taxon>Alphaproteobacteria</taxon>
        <taxon>Hyphomicrobiales</taxon>
        <taxon>Rhizobiaceae</taxon>
        <taxon>Rhizobium/Agrobacterium group</taxon>
        <taxon>Rhizobium</taxon>
    </lineage>
</organism>
<keyword evidence="1" id="KW-0238">DNA-binding</keyword>
<dbReference type="PANTHER" id="PTHR36924:SF1">
    <property type="entry name" value="ANTITOXIN HIGA-1"/>
    <property type="match status" value="1"/>
</dbReference>
<evidence type="ECO:0000313" key="3">
    <source>
        <dbReference type="Proteomes" id="UP000194159"/>
    </source>
</evidence>